<sequence length="520" mass="60029">MEQHYGQQPLQYQMANVPSQQYYQAQGAQPQLQQEIRQGSPAEFDQAINYVNKIKQRYATEPDIYKHFLENLQMYQRGVKPIEEVYREISVLFRDAPDLLEDFKLFMPDSSVMGNNDPRAQEYGGYPPGYQNQQLPPVGNFQPPTFGQAQQAQVQPPVKERKKKAAAAAAANQVAQQQQPQQPQPPQQQQQTQLQPFDEPPVSNIRGAPMPKKRKEEPPSLLPGVPEPVYATSLDTDLTDEISFFDKVKKAISNKQSYNEFLKFLRLYSSDVIDKDTLVEKVEGFIGGFPELFDWFKNFVGYDGTPLHIENIAIKKQQLDLMMCKACGPSYRLLPKSQTHMPCSGRDEMCWEVLNDEWAGHPVWASEESGFIAHRKNQYEEILFRIEDERHEYDYYMEANLRTIQTLETIANRLANMSPEEKAKFKLPPGLGHTSTTIYKKVIRKVYDKDRGFEVIDALHENPAVAVPIVLKRLKQKDEEWKRALREWNKVWREAEQKAVYKSLDHLARTDAKEITSIDA</sequence>
<dbReference type="EMBL" id="BSXS01003351">
    <property type="protein sequence ID" value="GME81112.1"/>
    <property type="molecule type" value="Genomic_DNA"/>
</dbReference>
<reference evidence="1" key="1">
    <citation type="submission" date="2023-04" db="EMBL/GenBank/DDBJ databases">
        <title>Ambrosiozyma monospora NBRC 10751.</title>
        <authorList>
            <person name="Ichikawa N."/>
            <person name="Sato H."/>
            <person name="Tonouchi N."/>
        </authorList>
    </citation>
    <scope>NUCLEOTIDE SEQUENCE</scope>
    <source>
        <strain evidence="1">NBRC 10751</strain>
    </source>
</reference>
<accession>A0ACB5T4J5</accession>
<evidence type="ECO:0000313" key="1">
    <source>
        <dbReference type="EMBL" id="GME81112.1"/>
    </source>
</evidence>
<name>A0ACB5T4J5_AMBMO</name>
<comment type="caution">
    <text evidence="1">The sequence shown here is derived from an EMBL/GenBank/DDBJ whole genome shotgun (WGS) entry which is preliminary data.</text>
</comment>
<gene>
    <name evidence="1" type="ORF">Amon02_000476600</name>
</gene>
<proteinExistence type="predicted"/>
<dbReference type="Proteomes" id="UP001165064">
    <property type="component" value="Unassembled WGS sequence"/>
</dbReference>
<protein>
    <submittedName>
        <fullName evidence="1">Unnamed protein product</fullName>
    </submittedName>
</protein>
<evidence type="ECO:0000313" key="2">
    <source>
        <dbReference type="Proteomes" id="UP001165064"/>
    </source>
</evidence>
<organism evidence="1 2">
    <name type="scientific">Ambrosiozyma monospora</name>
    <name type="common">Yeast</name>
    <name type="synonym">Endomycopsis monosporus</name>
    <dbReference type="NCBI Taxonomy" id="43982"/>
    <lineage>
        <taxon>Eukaryota</taxon>
        <taxon>Fungi</taxon>
        <taxon>Dikarya</taxon>
        <taxon>Ascomycota</taxon>
        <taxon>Saccharomycotina</taxon>
        <taxon>Pichiomycetes</taxon>
        <taxon>Pichiales</taxon>
        <taxon>Pichiaceae</taxon>
        <taxon>Ambrosiozyma</taxon>
    </lineage>
</organism>
<keyword evidence="2" id="KW-1185">Reference proteome</keyword>